<dbReference type="Gene3D" id="1.10.10.1330">
    <property type="entry name" value="RNA polymerase sigma-54 factor, core-binding domain"/>
    <property type="match status" value="1"/>
</dbReference>
<keyword evidence="7 10" id="KW-0731">Sigma factor</keyword>
<dbReference type="NCBIfam" id="NF009118">
    <property type="entry name" value="PRK12469.1"/>
    <property type="match status" value="1"/>
</dbReference>
<keyword evidence="8 10" id="KW-0238">DNA-binding</keyword>
<organism evidence="13 14">
    <name type="scientific">Dickeya lacustris</name>
    <dbReference type="NCBI Taxonomy" id="2259638"/>
    <lineage>
        <taxon>Bacteria</taxon>
        <taxon>Pseudomonadati</taxon>
        <taxon>Pseudomonadota</taxon>
        <taxon>Gammaproteobacteria</taxon>
        <taxon>Enterobacterales</taxon>
        <taxon>Pectobacteriaceae</taxon>
        <taxon>Dickeya</taxon>
    </lineage>
</organism>
<keyword evidence="9 10" id="KW-0804">Transcription</keyword>
<evidence type="ECO:0000259" key="11">
    <source>
        <dbReference type="Pfam" id="PF04552"/>
    </source>
</evidence>
<evidence type="ECO:0000256" key="3">
    <source>
        <dbReference type="ARBA" id="ARBA00022478"/>
    </source>
</evidence>
<evidence type="ECO:0000256" key="2">
    <source>
        <dbReference type="ARBA" id="ARBA00019942"/>
    </source>
</evidence>
<keyword evidence="3 10" id="KW-0240">DNA-directed RNA polymerase</keyword>
<accession>A0ABY8GC07</accession>
<dbReference type="PIRSF" id="PIRSF000774">
    <property type="entry name" value="RpoN"/>
    <property type="match status" value="1"/>
</dbReference>
<evidence type="ECO:0000256" key="1">
    <source>
        <dbReference type="ARBA" id="ARBA00008798"/>
    </source>
</evidence>
<dbReference type="Gene3D" id="1.10.10.60">
    <property type="entry name" value="Homeodomain-like"/>
    <property type="match status" value="1"/>
</dbReference>
<sequence>MKQGLQLRLSQQLAMTPQLQQAIRLLQLSTLELQQEIQQALESNPLLEQADIHDEIETRESSETEALDTREALEQKEMPEELPLDAAWDEIYTAGTPSGTSTDYRDDELPVYQGETTQTLQDYLMWQVELTPFSDTDAAIATSIVDAVDNTGYLTVSLEDIRDSIGDDDVTMEEVEAVLKRVQRFDPVGVAARDLRECLLVQLSQFNSATPRLAEAKLIVSDYLDLLANHDFRALIRSSRLKEEVLKEALALIQSLDPRPGQSIHTGESEYVIPDVLVRKAQGHWTVELNTDSVPRLQINQQYAALGNSARNDSDGQFIRSHLQEARWLIKSLESRNDTLLKVTRCIVEQQQAFFEQGEEFMRPMVLADIAQAVDMHESTISRVTTQKFLHSPRGIFELKYFFSSHVNTDSGGEASSTAIRALVKKLIAAENPAKPLSDSKLTSMLSEQGIIVARRTVAKYRESLSIPPSNQRKQLV</sequence>
<dbReference type="InterPro" id="IPR007046">
    <property type="entry name" value="RNA_pol_sigma_54_core-bd"/>
</dbReference>
<dbReference type="Pfam" id="PF04963">
    <property type="entry name" value="Sigma54_CBD"/>
    <property type="match status" value="1"/>
</dbReference>
<keyword evidence="6 10" id="KW-0805">Transcription regulation</keyword>
<keyword evidence="5 10" id="KW-0548">Nucleotidyltransferase</keyword>
<name>A0ABY8GC07_9GAMM</name>
<protein>
    <recommendedName>
        <fullName evidence="2 10">RNA polymerase sigma-54 factor</fullName>
    </recommendedName>
</protein>
<evidence type="ECO:0000256" key="10">
    <source>
        <dbReference type="PIRNR" id="PIRNR000774"/>
    </source>
</evidence>
<dbReference type="NCBIfam" id="NF004597">
    <property type="entry name" value="PRK05932.1-4"/>
    <property type="match status" value="1"/>
</dbReference>
<gene>
    <name evidence="13" type="primary">rpoN</name>
    <name evidence="13" type="ORF">O1Q98_09895</name>
</gene>
<evidence type="ECO:0000313" key="14">
    <source>
        <dbReference type="Proteomes" id="UP001219630"/>
    </source>
</evidence>
<evidence type="ECO:0000256" key="6">
    <source>
        <dbReference type="ARBA" id="ARBA00023015"/>
    </source>
</evidence>
<dbReference type="PROSITE" id="PS00718">
    <property type="entry name" value="SIGMA54_2"/>
    <property type="match status" value="1"/>
</dbReference>
<dbReference type="EMBL" id="CP114280">
    <property type="protein sequence ID" value="WFN57465.1"/>
    <property type="molecule type" value="Genomic_DNA"/>
</dbReference>
<dbReference type="Pfam" id="PF04552">
    <property type="entry name" value="Sigma54_DBD"/>
    <property type="match status" value="1"/>
</dbReference>
<dbReference type="InterPro" id="IPR007634">
    <property type="entry name" value="RNA_pol_sigma_54_DNA-bd"/>
</dbReference>
<dbReference type="GO" id="GO:0003899">
    <property type="term" value="F:DNA-directed RNA polymerase activity"/>
    <property type="evidence" value="ECO:0007669"/>
    <property type="project" value="UniProtKB-EC"/>
</dbReference>
<evidence type="ECO:0000256" key="8">
    <source>
        <dbReference type="ARBA" id="ARBA00023125"/>
    </source>
</evidence>
<evidence type="ECO:0000256" key="7">
    <source>
        <dbReference type="ARBA" id="ARBA00023082"/>
    </source>
</evidence>
<dbReference type="PANTHER" id="PTHR32248">
    <property type="entry name" value="RNA POLYMERASE SIGMA-54 FACTOR"/>
    <property type="match status" value="1"/>
</dbReference>
<dbReference type="PROSITE" id="PS00717">
    <property type="entry name" value="SIGMA54_1"/>
    <property type="match status" value="1"/>
</dbReference>
<feature type="domain" description="RNA polymerase sigma factor 54 DNA-binding" evidence="11">
    <location>
        <begin position="317"/>
        <end position="475"/>
    </location>
</feature>
<dbReference type="NCBIfam" id="NF004595">
    <property type="entry name" value="PRK05932.1-2"/>
    <property type="match status" value="1"/>
</dbReference>
<evidence type="ECO:0000256" key="9">
    <source>
        <dbReference type="ARBA" id="ARBA00023163"/>
    </source>
</evidence>
<dbReference type="NCBIfam" id="TIGR02395">
    <property type="entry name" value="rpoN_sigma"/>
    <property type="match status" value="1"/>
</dbReference>
<evidence type="ECO:0000256" key="4">
    <source>
        <dbReference type="ARBA" id="ARBA00022679"/>
    </source>
</evidence>
<evidence type="ECO:0000313" key="13">
    <source>
        <dbReference type="EMBL" id="WFN57465.1"/>
    </source>
</evidence>
<dbReference type="PANTHER" id="PTHR32248:SF4">
    <property type="entry name" value="RNA POLYMERASE SIGMA-54 FACTOR"/>
    <property type="match status" value="1"/>
</dbReference>
<dbReference type="Pfam" id="PF00309">
    <property type="entry name" value="Sigma54_AID"/>
    <property type="match status" value="1"/>
</dbReference>
<keyword evidence="4 10" id="KW-0808">Transferase</keyword>
<comment type="function">
    <text evidence="10">Sigma factors are initiation factors that promote the attachment of RNA polymerase to specific initiation sites and are then released.</text>
</comment>
<proteinExistence type="inferred from homology"/>
<keyword evidence="14" id="KW-1185">Reference proteome</keyword>
<evidence type="ECO:0000256" key="5">
    <source>
        <dbReference type="ARBA" id="ARBA00022695"/>
    </source>
</evidence>
<comment type="similarity">
    <text evidence="1 10">Belongs to the sigma-54 factor family.</text>
</comment>
<dbReference type="InterPro" id="IPR000394">
    <property type="entry name" value="RNA_pol_sigma_54"/>
</dbReference>
<dbReference type="Proteomes" id="UP001219630">
    <property type="component" value="Chromosome"/>
</dbReference>
<reference evidence="13 14" key="1">
    <citation type="submission" date="2022-12" db="EMBL/GenBank/DDBJ databases">
        <title>Complete genome sequencing of Dickeya lacustris type strain LMG30899.</title>
        <authorList>
            <person name="Dobhal S."/>
            <person name="Arizala D."/>
            <person name="Arif M."/>
        </authorList>
    </citation>
    <scope>NUCLEOTIDE SEQUENCE [LARGE SCALE GENOMIC DNA]</scope>
    <source>
        <strain evidence="13 14">LMG30899</strain>
    </source>
</reference>
<dbReference type="RefSeq" id="WP_125257985.1">
    <property type="nucleotide sequence ID" value="NZ_CP114280.1"/>
</dbReference>
<dbReference type="InterPro" id="IPR038709">
    <property type="entry name" value="RpoN_core-bd_sf"/>
</dbReference>
<evidence type="ECO:0000259" key="12">
    <source>
        <dbReference type="Pfam" id="PF04963"/>
    </source>
</evidence>
<dbReference type="PRINTS" id="PR00045">
    <property type="entry name" value="SIGMA54FCT"/>
</dbReference>
<dbReference type="PROSITE" id="PS50044">
    <property type="entry name" value="SIGMA54_3"/>
    <property type="match status" value="1"/>
</dbReference>
<feature type="domain" description="RNA polymerase sigma factor 54 core-binding" evidence="12">
    <location>
        <begin position="116"/>
        <end position="303"/>
    </location>
</feature>